<feature type="transmembrane region" description="Helical" evidence="2">
    <location>
        <begin position="316"/>
        <end position="338"/>
    </location>
</feature>
<dbReference type="Proteomes" id="UP000270021">
    <property type="component" value="Chromosome"/>
</dbReference>
<evidence type="ECO:0000313" key="4">
    <source>
        <dbReference type="EMBL" id="AZN30054.1"/>
    </source>
</evidence>
<dbReference type="RefSeq" id="WP_126040472.1">
    <property type="nucleotide sequence ID" value="NZ_CP034438.1"/>
</dbReference>
<keyword evidence="2" id="KW-0812">Transmembrane</keyword>
<evidence type="ECO:0000313" key="5">
    <source>
        <dbReference type="Proteomes" id="UP000270021"/>
    </source>
</evidence>
<dbReference type="PANTHER" id="PTHR35342:SF5">
    <property type="entry name" value="TRICARBOXYLIC TRANSPORT PROTEIN"/>
    <property type="match status" value="1"/>
</dbReference>
<organism evidence="4 5">
    <name type="scientific">Flaviflexus salsibiostraticola</name>
    <dbReference type="NCBI Taxonomy" id="1282737"/>
    <lineage>
        <taxon>Bacteria</taxon>
        <taxon>Bacillati</taxon>
        <taxon>Actinomycetota</taxon>
        <taxon>Actinomycetes</taxon>
        <taxon>Actinomycetales</taxon>
        <taxon>Actinomycetaceae</taxon>
        <taxon>Flaviflexus</taxon>
    </lineage>
</organism>
<dbReference type="Pfam" id="PF01970">
    <property type="entry name" value="TctA"/>
    <property type="match status" value="1"/>
</dbReference>
<reference evidence="4 5" key="1">
    <citation type="submission" date="2018-12" db="EMBL/GenBank/DDBJ databases">
        <title>Complete genome sequence of Flaviflexus salsibiostraticola KCTC 33148.</title>
        <authorList>
            <person name="Bae J.-W."/>
        </authorList>
    </citation>
    <scope>NUCLEOTIDE SEQUENCE [LARGE SCALE GENOMIC DNA]</scope>
    <source>
        <strain evidence="4 5">KCTC 33148</strain>
    </source>
</reference>
<feature type="transmembrane region" description="Helical" evidence="2">
    <location>
        <begin position="146"/>
        <end position="163"/>
    </location>
</feature>
<feature type="transmembrane region" description="Helical" evidence="2">
    <location>
        <begin position="358"/>
        <end position="379"/>
    </location>
</feature>
<feature type="region of interest" description="Disordered" evidence="1">
    <location>
        <begin position="496"/>
        <end position="554"/>
    </location>
</feature>
<dbReference type="EMBL" id="CP034438">
    <property type="protein sequence ID" value="AZN30054.1"/>
    <property type="molecule type" value="Genomic_DNA"/>
</dbReference>
<name>A0A3Q8WTZ7_9ACTO</name>
<keyword evidence="2" id="KW-1133">Transmembrane helix</keyword>
<feature type="transmembrane region" description="Helical" evidence="2">
    <location>
        <begin position="415"/>
        <end position="445"/>
    </location>
</feature>
<dbReference type="OrthoDB" id="9781349at2"/>
<feature type="compositionally biased region" description="Polar residues" evidence="1">
    <location>
        <begin position="516"/>
        <end position="528"/>
    </location>
</feature>
<evidence type="ECO:0000259" key="3">
    <source>
        <dbReference type="Pfam" id="PF01970"/>
    </source>
</evidence>
<dbReference type="PANTHER" id="PTHR35342">
    <property type="entry name" value="TRICARBOXYLIC TRANSPORT PROTEIN"/>
    <property type="match status" value="1"/>
</dbReference>
<feature type="transmembrane region" description="Helical" evidence="2">
    <location>
        <begin position="107"/>
        <end position="134"/>
    </location>
</feature>
<keyword evidence="5" id="KW-1185">Reference proteome</keyword>
<dbReference type="KEGG" id="fsl:EJO69_06825"/>
<dbReference type="InterPro" id="IPR002823">
    <property type="entry name" value="DUF112_TM"/>
</dbReference>
<accession>A0A3Q8WTZ7</accession>
<feature type="transmembrane region" description="Helical" evidence="2">
    <location>
        <begin position="60"/>
        <end position="80"/>
    </location>
</feature>
<dbReference type="AlphaFoldDB" id="A0A3Q8WTZ7"/>
<feature type="transmembrane region" description="Helical" evidence="2">
    <location>
        <begin position="169"/>
        <end position="187"/>
    </location>
</feature>
<proteinExistence type="predicted"/>
<sequence>MMDSVLGALELVFSEPSNIVVVALAGIFGLVVGAIPGLTATLGAALLIPFTFFMDPVPAIGAIIAMAAMAIFAGDVPGALLRMPGTPSSAAYVEDAYALTKNGKGAIALGVSLIASVIGGLIGSIVLIFLAQVLGRFAMQFSSFEYFWVAVLGLTAAVIISRGTQVKGAIALLFGLLISTVGLDVTLGQPRFTFGMEELYRGIDFIPAMIGLFGLSEVLRNVTSRASKVQRIPRVETKGMVRESFSQVAKNKGKVAQGAGVGAAVGVLPGAGADIAAWISYAVAKNTSKKRGAYGRGSYEPIAGSASANNAALGSAFVPTLAFGIPGDTITAILIGVLVVKGVEPGPALFTGDTSTLFAIYIIFIIANLLLLPLGFALIKGATSILRIPRPVLMASIVAVSVVGAYAINNGYLEILIVLVFGILGVVFERFGIPLAPVVLGIVLGPIVERNFMSSVIKTNWDFTQFFNRPISAVLIVLTVLLLLFPLMSSTLARMRNGRGRQEDESNSLDADAGETGQSGDESVSLRTSGSPSHRSRDDSDSESIKTEDERPGQ</sequence>
<feature type="transmembrane region" description="Helical" evidence="2">
    <location>
        <begin position="391"/>
        <end position="409"/>
    </location>
</feature>
<feature type="domain" description="DUF112" evidence="3">
    <location>
        <begin position="20"/>
        <end position="440"/>
    </location>
</feature>
<evidence type="ECO:0000256" key="2">
    <source>
        <dbReference type="SAM" id="Phobius"/>
    </source>
</evidence>
<feature type="transmembrane region" description="Helical" evidence="2">
    <location>
        <begin position="20"/>
        <end position="48"/>
    </location>
</feature>
<feature type="transmembrane region" description="Helical" evidence="2">
    <location>
        <begin position="466"/>
        <end position="488"/>
    </location>
</feature>
<gene>
    <name evidence="4" type="ORF">EJO69_06825</name>
</gene>
<keyword evidence="2" id="KW-0472">Membrane</keyword>
<protein>
    <submittedName>
        <fullName evidence="4">C4-dicarboxylate ABC transporter permease</fullName>
    </submittedName>
</protein>
<evidence type="ECO:0000256" key="1">
    <source>
        <dbReference type="SAM" id="MobiDB-lite"/>
    </source>
</evidence>
<feature type="compositionally biased region" description="Basic and acidic residues" evidence="1">
    <location>
        <begin position="535"/>
        <end position="554"/>
    </location>
</feature>